<dbReference type="Proteomes" id="UP000574690">
    <property type="component" value="Unassembled WGS sequence"/>
</dbReference>
<protein>
    <recommendedName>
        <fullName evidence="4">Excreted virulence factor EspC (Type VII ESX diderm)</fullName>
    </recommendedName>
</protein>
<sequence length="161" mass="16074">MGHNGFQVNTSALRETAARLRALAPEFDEVASYAAEADPDWWAWGPAGLVLAGRYESTADRVRSGLGRRGPALDGLASGIDGSCGDYEDADGKAGIDFGAIVDLFRPGPGPGTGSHPGPGPATQPGPGTGSHPGPGPTTQPGPGTGGDPQGSDGAYPRTAP</sequence>
<name>A0A850CFY5_9ACTN</name>
<evidence type="ECO:0008006" key="4">
    <source>
        <dbReference type="Google" id="ProtNLM"/>
    </source>
</evidence>
<accession>A0A850CFY5</accession>
<comment type="caution">
    <text evidence="2">The sequence shown here is derived from an EMBL/GenBank/DDBJ whole genome shotgun (WGS) entry which is preliminary data.</text>
</comment>
<evidence type="ECO:0000256" key="1">
    <source>
        <dbReference type="SAM" id="MobiDB-lite"/>
    </source>
</evidence>
<gene>
    <name evidence="2" type="ORF">HOQ43_20040</name>
</gene>
<organism evidence="2 3">
    <name type="scientific">Glycomyces artemisiae</name>
    <dbReference type="NCBI Taxonomy" id="1076443"/>
    <lineage>
        <taxon>Bacteria</taxon>
        <taxon>Bacillati</taxon>
        <taxon>Actinomycetota</taxon>
        <taxon>Actinomycetes</taxon>
        <taxon>Glycomycetales</taxon>
        <taxon>Glycomycetaceae</taxon>
        <taxon>Glycomyces</taxon>
    </lineage>
</organism>
<dbReference type="AlphaFoldDB" id="A0A850CFY5"/>
<feature type="region of interest" description="Disordered" evidence="1">
    <location>
        <begin position="102"/>
        <end position="161"/>
    </location>
</feature>
<evidence type="ECO:0000313" key="2">
    <source>
        <dbReference type="EMBL" id="NUQ90741.1"/>
    </source>
</evidence>
<proteinExistence type="predicted"/>
<reference evidence="2 3" key="1">
    <citation type="submission" date="2020-05" db="EMBL/GenBank/DDBJ databases">
        <title>DNA-SIP metagenomic assembled genomes.</title>
        <authorList>
            <person name="Yu J."/>
        </authorList>
    </citation>
    <scope>NUCLEOTIDE SEQUENCE [LARGE SCALE GENOMIC DNA]</scope>
    <source>
        <strain evidence="2">Bin5.27</strain>
    </source>
</reference>
<dbReference type="EMBL" id="JABFXE010000840">
    <property type="protein sequence ID" value="NUQ90741.1"/>
    <property type="molecule type" value="Genomic_DNA"/>
</dbReference>
<evidence type="ECO:0000313" key="3">
    <source>
        <dbReference type="Proteomes" id="UP000574690"/>
    </source>
</evidence>